<proteinExistence type="predicted"/>
<dbReference type="RefSeq" id="WP_092210114.1">
    <property type="nucleotide sequence ID" value="NZ_FOVN01000011.1"/>
</dbReference>
<reference evidence="2" key="1">
    <citation type="submission" date="2016-10" db="EMBL/GenBank/DDBJ databases">
        <authorList>
            <person name="Varghese N."/>
            <person name="Submissions S."/>
        </authorList>
    </citation>
    <scope>NUCLEOTIDE SEQUENCE [LARGE SCALE GENOMIC DNA]</scope>
    <source>
        <strain evidence="2">DSM 23925</strain>
    </source>
</reference>
<evidence type="ECO:0000313" key="2">
    <source>
        <dbReference type="Proteomes" id="UP000198705"/>
    </source>
</evidence>
<evidence type="ECO:0000313" key="1">
    <source>
        <dbReference type="EMBL" id="SFO01706.1"/>
    </source>
</evidence>
<protein>
    <submittedName>
        <fullName evidence="1">Uncharacterized protein</fullName>
    </submittedName>
</protein>
<dbReference type="OrthoDB" id="7061055at2"/>
<accession>A0A1I5DRA0</accession>
<dbReference type="AlphaFoldDB" id="A0A1I5DRA0"/>
<dbReference type="Proteomes" id="UP000198705">
    <property type="component" value="Unassembled WGS sequence"/>
</dbReference>
<organism evidence="1 2">
    <name type="scientific">Bizionia echini</name>
    <dbReference type="NCBI Taxonomy" id="649333"/>
    <lineage>
        <taxon>Bacteria</taxon>
        <taxon>Pseudomonadati</taxon>
        <taxon>Bacteroidota</taxon>
        <taxon>Flavobacteriia</taxon>
        <taxon>Flavobacteriales</taxon>
        <taxon>Flavobacteriaceae</taxon>
        <taxon>Bizionia</taxon>
    </lineage>
</organism>
<dbReference type="EMBL" id="FOVN01000011">
    <property type="protein sequence ID" value="SFO01706.1"/>
    <property type="molecule type" value="Genomic_DNA"/>
</dbReference>
<keyword evidence="2" id="KW-1185">Reference proteome</keyword>
<sequence length="443" mass="51859">MLDKQIIDFNENLIGLRDFVELIDPFLTEKIEEHDKHIQPIILSAMLKEVLSNGEDIEEKDKEKFIEFQEKITKELDEKYKEIPEIKFEKNDEDGEKGFAIKIANSNTEVSKHLENVSKNKKHIEQLYTNSLISSLSSVEWFFSQLLHFFYDKHPESAGVQKRTMTLTELKSFGSIEDAEKYLIDVKIDEILRGNFESWINLLKSELSLGLGYLTDIMDELIEVYQRRNLFVHNGGTVNSIYLSKVDESQRKGVSINDKLIVDKDYLDNAICKLQKAFILIGAELWKKLSPEDLKRGEILGDIVYENLLHSRWEICEGLCYFSLKDAQIHPVDKVIAQINYWLCKKETGEYKSIEKDINKADFSDKKEVFQLGLYALRGETEKILELLPIVLETNQTNIERLVEFPILREFRETKEYENFKKESKFFKEENKEVVTPEKVEKE</sequence>
<gene>
    <name evidence="1" type="ORF">SAMN04487989_1113</name>
</gene>
<name>A0A1I5DRA0_9FLAO</name>